<sequence>MDVSARMLRLMRQAAGHRLHYVAQELGISRSYLNLIELGYTTLTPEIKQAYLNLYGVEEQDFRGAI</sequence>
<geneLocation type="plasmid" evidence="2 4">
    <name>unnamed2</name>
</geneLocation>
<dbReference type="RefSeq" id="WP_268047164.1">
    <property type="nucleotide sequence ID" value="NZ_CP104066.1"/>
</dbReference>
<dbReference type="InterPro" id="IPR010982">
    <property type="entry name" value="Lambda_DNA-bd_dom_sf"/>
</dbReference>
<dbReference type="Gene3D" id="1.10.260.40">
    <property type="entry name" value="lambda repressor-like DNA-binding domains"/>
    <property type="match status" value="1"/>
</dbReference>
<dbReference type="Pfam" id="PF01381">
    <property type="entry name" value="HTH_3"/>
    <property type="match status" value="1"/>
</dbReference>
<protein>
    <submittedName>
        <fullName evidence="2">Helix-turn-helix domain-containing protein</fullName>
    </submittedName>
</protein>
<gene>
    <name evidence="3" type="ORF">NZD86_24150</name>
    <name evidence="2" type="ORF">NZD86_24450</name>
</gene>
<evidence type="ECO:0000313" key="2">
    <source>
        <dbReference type="EMBL" id="WAH39521.1"/>
    </source>
</evidence>
<accession>A0ABY6ZBM5</accession>
<dbReference type="InterPro" id="IPR001387">
    <property type="entry name" value="Cro/C1-type_HTH"/>
</dbReference>
<reference evidence="2" key="1">
    <citation type="submission" date="2022-08" db="EMBL/GenBank/DDBJ databases">
        <title>Alicyclobacillus dauci DSM2870, complete genome.</title>
        <authorList>
            <person name="Wang Q."/>
            <person name="Cai R."/>
            <person name="Wang Z."/>
        </authorList>
    </citation>
    <scope>NUCLEOTIDE SEQUENCE</scope>
    <source>
        <strain evidence="2">DSM 28700</strain>
        <plasmid evidence="2">unnamed2</plasmid>
    </source>
</reference>
<evidence type="ECO:0000313" key="4">
    <source>
        <dbReference type="Proteomes" id="UP001164803"/>
    </source>
</evidence>
<name>A0ABY6ZBM5_9BACL</name>
<organism evidence="2 4">
    <name type="scientific">Alicyclobacillus dauci</name>
    <dbReference type="NCBI Taxonomy" id="1475485"/>
    <lineage>
        <taxon>Bacteria</taxon>
        <taxon>Bacillati</taxon>
        <taxon>Bacillota</taxon>
        <taxon>Bacilli</taxon>
        <taxon>Bacillales</taxon>
        <taxon>Alicyclobacillaceae</taxon>
        <taxon>Alicyclobacillus</taxon>
    </lineage>
</organism>
<dbReference type="CDD" id="cd00093">
    <property type="entry name" value="HTH_XRE"/>
    <property type="match status" value="1"/>
</dbReference>
<proteinExistence type="predicted"/>
<dbReference type="SMART" id="SM00530">
    <property type="entry name" value="HTH_XRE"/>
    <property type="match status" value="1"/>
</dbReference>
<keyword evidence="2" id="KW-0614">Plasmid</keyword>
<dbReference type="PROSITE" id="PS50943">
    <property type="entry name" value="HTH_CROC1"/>
    <property type="match status" value="1"/>
</dbReference>
<evidence type="ECO:0000313" key="3">
    <source>
        <dbReference type="EMBL" id="WAH39581.1"/>
    </source>
</evidence>
<dbReference type="SUPFAM" id="SSF47413">
    <property type="entry name" value="lambda repressor-like DNA-binding domains"/>
    <property type="match status" value="1"/>
</dbReference>
<dbReference type="EMBL" id="CP104066">
    <property type="protein sequence ID" value="WAH39581.1"/>
    <property type="molecule type" value="Genomic_DNA"/>
</dbReference>
<dbReference type="EMBL" id="CP104066">
    <property type="protein sequence ID" value="WAH39521.1"/>
    <property type="molecule type" value="Genomic_DNA"/>
</dbReference>
<feature type="domain" description="HTH cro/C1-type" evidence="1">
    <location>
        <begin position="8"/>
        <end position="62"/>
    </location>
</feature>
<keyword evidence="4" id="KW-1185">Reference proteome</keyword>
<dbReference type="Proteomes" id="UP001164803">
    <property type="component" value="Plasmid unnamed2"/>
</dbReference>
<evidence type="ECO:0000259" key="1">
    <source>
        <dbReference type="PROSITE" id="PS50943"/>
    </source>
</evidence>